<evidence type="ECO:0000259" key="5">
    <source>
        <dbReference type="PROSITE" id="PS50975"/>
    </source>
</evidence>
<dbReference type="GO" id="GO:0016874">
    <property type="term" value="F:ligase activity"/>
    <property type="evidence" value="ECO:0007669"/>
    <property type="project" value="UniProtKB-KW"/>
</dbReference>
<dbReference type="Pfam" id="PF13535">
    <property type="entry name" value="ATP-grasp_4"/>
    <property type="match status" value="1"/>
</dbReference>
<dbReference type="Gene3D" id="3.40.50.20">
    <property type="match status" value="1"/>
</dbReference>
<feature type="domain" description="ATP-grasp" evidence="5">
    <location>
        <begin position="116"/>
        <end position="309"/>
    </location>
</feature>
<keyword evidence="1" id="KW-0436">Ligase</keyword>
<dbReference type="Proteomes" id="UP001197795">
    <property type="component" value="Unassembled WGS sequence"/>
</dbReference>
<dbReference type="EMBL" id="JAJEPV010000010">
    <property type="protein sequence ID" value="MCC2119086.1"/>
    <property type="molecule type" value="Genomic_DNA"/>
</dbReference>
<dbReference type="Gene3D" id="3.30.470.20">
    <property type="entry name" value="ATP-grasp fold, B domain"/>
    <property type="match status" value="1"/>
</dbReference>
<dbReference type="GO" id="GO:0005524">
    <property type="term" value="F:ATP binding"/>
    <property type="evidence" value="ECO:0007669"/>
    <property type="project" value="UniProtKB-UniRule"/>
</dbReference>
<keyword evidence="3 4" id="KW-0067">ATP-binding</keyword>
<name>A0AAE3D809_9FIRM</name>
<reference evidence="6 7" key="1">
    <citation type="submission" date="2021-10" db="EMBL/GenBank/DDBJ databases">
        <title>Anaerobic single-cell dispensing facilitates the cultivation of human gut bacteria.</title>
        <authorList>
            <person name="Afrizal A."/>
        </authorList>
    </citation>
    <scope>NUCLEOTIDE SEQUENCE [LARGE SCALE GENOMIC DNA]</scope>
    <source>
        <strain evidence="6 7">CLA-AA-H273</strain>
    </source>
</reference>
<dbReference type="InterPro" id="IPR011761">
    <property type="entry name" value="ATP-grasp"/>
</dbReference>
<evidence type="ECO:0000313" key="7">
    <source>
        <dbReference type="Proteomes" id="UP001197795"/>
    </source>
</evidence>
<evidence type="ECO:0000256" key="4">
    <source>
        <dbReference type="PROSITE-ProRule" id="PRU00409"/>
    </source>
</evidence>
<dbReference type="AlphaFoldDB" id="A0AAE3D809"/>
<evidence type="ECO:0000256" key="3">
    <source>
        <dbReference type="ARBA" id="ARBA00022840"/>
    </source>
</evidence>
<gene>
    <name evidence="6" type="ORF">LKD75_05675</name>
</gene>
<keyword evidence="2 4" id="KW-0547">Nucleotide-binding</keyword>
<comment type="caution">
    <text evidence="6">The sequence shown here is derived from an EMBL/GenBank/DDBJ whole genome shotgun (WGS) entry which is preliminary data.</text>
</comment>
<dbReference type="PANTHER" id="PTHR43585:SF2">
    <property type="entry name" value="ATP-GRASP ENZYME FSQD"/>
    <property type="match status" value="1"/>
</dbReference>
<dbReference type="Gene3D" id="3.30.1490.20">
    <property type="entry name" value="ATP-grasp fold, A domain"/>
    <property type="match status" value="1"/>
</dbReference>
<accession>A0AAE3D809</accession>
<dbReference type="GO" id="GO:0046872">
    <property type="term" value="F:metal ion binding"/>
    <property type="evidence" value="ECO:0007669"/>
    <property type="project" value="InterPro"/>
</dbReference>
<keyword evidence="7" id="KW-1185">Reference proteome</keyword>
<dbReference type="SMART" id="SM01209">
    <property type="entry name" value="GARS_A"/>
    <property type="match status" value="1"/>
</dbReference>
<dbReference type="PANTHER" id="PTHR43585">
    <property type="entry name" value="FUMIPYRROLE BIOSYNTHESIS PROTEIN C"/>
    <property type="match status" value="1"/>
</dbReference>
<dbReference type="RefSeq" id="WP_227732972.1">
    <property type="nucleotide sequence ID" value="NZ_JAJEPV010000010.1"/>
</dbReference>
<sequence>MKDEKKNSKLKALVLAGGYDQIALIKELKKRDYEVLLADYFENPPAKKEADFFAQISTLDEDRIYEFAKKERVNLVITACTDQALLTAATVSEKLGLSFYLNSNQARNVTNKFYMKQKFKEYGVPSADYRMYEKEDKIELSTLTNFPYVVKPCDCNSSKGVIKTNNEKELEAAIKNAFQLSRSKKVVIEQYISGKELSVDLWIDNGKPQLLAVSETKKMNIEKGIFTIYQSLYPVEIDDLIKQKIISTAIQICNAFELEKGPMLIQAILCNQELYVLEFSARMGGGSKYKFIQYVSGIDIMNQYVNLIVDNDNVSIKPENNKAYCEMDYIYAYPGIVNEFKGIEELKEKRIIEEIFYYKEKGTEITQKVVSGDRVMGFLIGADSQEDLIDKRKEMLNKVKILDPSGRDIMYRECFTQ</sequence>
<dbReference type="InterPro" id="IPR013815">
    <property type="entry name" value="ATP_grasp_subdomain_1"/>
</dbReference>
<evidence type="ECO:0000256" key="1">
    <source>
        <dbReference type="ARBA" id="ARBA00022598"/>
    </source>
</evidence>
<proteinExistence type="predicted"/>
<evidence type="ECO:0000313" key="6">
    <source>
        <dbReference type="EMBL" id="MCC2119086.1"/>
    </source>
</evidence>
<dbReference type="SUPFAM" id="SSF56059">
    <property type="entry name" value="Glutathione synthetase ATP-binding domain-like"/>
    <property type="match status" value="1"/>
</dbReference>
<organism evidence="6 7">
    <name type="scientific">Waltera acetigignens</name>
    <dbReference type="NCBI Taxonomy" id="2981769"/>
    <lineage>
        <taxon>Bacteria</taxon>
        <taxon>Bacillati</taxon>
        <taxon>Bacillota</taxon>
        <taxon>Clostridia</taxon>
        <taxon>Lachnospirales</taxon>
        <taxon>Lachnospiraceae</taxon>
        <taxon>Waltera</taxon>
    </lineage>
</organism>
<evidence type="ECO:0000256" key="2">
    <source>
        <dbReference type="ARBA" id="ARBA00022741"/>
    </source>
</evidence>
<protein>
    <submittedName>
        <fullName evidence="6">ATP-grasp domain-containing protein</fullName>
    </submittedName>
</protein>
<dbReference type="PROSITE" id="PS50975">
    <property type="entry name" value="ATP_GRASP"/>
    <property type="match status" value="1"/>
</dbReference>
<dbReference type="InterPro" id="IPR052032">
    <property type="entry name" value="ATP-dep_AA_Ligase"/>
</dbReference>